<evidence type="ECO:0000256" key="5">
    <source>
        <dbReference type="ARBA" id="ARBA00013189"/>
    </source>
</evidence>
<comment type="caution">
    <text evidence="13">The sequence shown here is derived from an EMBL/GenBank/DDBJ whole genome shotgun (WGS) entry which is preliminary data.</text>
</comment>
<gene>
    <name evidence="13" type="primary">galE</name>
    <name evidence="13" type="ORF">P5G65_32655</name>
</gene>
<dbReference type="Proteomes" id="UP001355653">
    <property type="component" value="Unassembled WGS sequence"/>
</dbReference>
<dbReference type="GO" id="GO:0003978">
    <property type="term" value="F:UDP-glucose 4-epimerase activity"/>
    <property type="evidence" value="ECO:0007669"/>
    <property type="project" value="UniProtKB-EC"/>
</dbReference>
<evidence type="ECO:0000313" key="14">
    <source>
        <dbReference type="Proteomes" id="UP001355653"/>
    </source>
</evidence>
<evidence type="ECO:0000256" key="11">
    <source>
        <dbReference type="RuleBase" id="RU366046"/>
    </source>
</evidence>
<comment type="subunit">
    <text evidence="11">Homodimer.</text>
</comment>
<feature type="domain" description="NAD-dependent epimerase/dehydratase" evidence="12">
    <location>
        <begin position="3"/>
        <end position="251"/>
    </location>
</feature>
<dbReference type="Pfam" id="PF01370">
    <property type="entry name" value="Epimerase"/>
    <property type="match status" value="1"/>
</dbReference>
<keyword evidence="7 11" id="KW-0520">NAD</keyword>
<dbReference type="InterPro" id="IPR005886">
    <property type="entry name" value="UDP_G4E"/>
</dbReference>
<evidence type="ECO:0000256" key="4">
    <source>
        <dbReference type="ARBA" id="ARBA00007637"/>
    </source>
</evidence>
<sequence length="328" mass="35647">MAILVTGGAGYIGSHAVAELLEKGEEVVIVDNLQQGHRDAVLGGKLYVGDLRDSAFLDTVFTENSIDAIIHFAANSLVGESMTNPAKYYHNNVYGTLCLLEKMNQYGVKNIVFSSTAATYGEPENIPILESDRTLPTNTYGETKLAMEKMMKWFDTAHGIKYVSLRYFNAAGAHAGGKIGEDHSPETHLIPIILQVALGQRAHISIYGDDYATEDGTCVRDYIHVSDLASAHVLAVEKLRGGAESNIYNLGNGTGFSVKQVIDIARKVTGHAIPAVIEPRRAGDPATLIASSERARTELGWKPSRDSLESIIESAWNWHQNNPSGYAE</sequence>
<dbReference type="NCBIfam" id="TIGR01179">
    <property type="entry name" value="galE"/>
    <property type="match status" value="1"/>
</dbReference>
<dbReference type="CDD" id="cd05247">
    <property type="entry name" value="UDP_G4E_1_SDR_e"/>
    <property type="match status" value="1"/>
</dbReference>
<evidence type="ECO:0000256" key="9">
    <source>
        <dbReference type="ARBA" id="ARBA00023235"/>
    </source>
</evidence>
<dbReference type="InterPro" id="IPR001509">
    <property type="entry name" value="Epimerase_deHydtase"/>
</dbReference>
<reference evidence="13 14" key="1">
    <citation type="submission" date="2023-03" db="EMBL/GenBank/DDBJ databases">
        <title>Bacillus Genome Sequencing.</title>
        <authorList>
            <person name="Dunlap C."/>
        </authorList>
    </citation>
    <scope>NUCLEOTIDE SEQUENCE [LARGE SCALE GENOMIC DNA]</scope>
    <source>
        <strain evidence="13 14">NRS-1351</strain>
    </source>
</reference>
<evidence type="ECO:0000256" key="3">
    <source>
        <dbReference type="ARBA" id="ARBA00004947"/>
    </source>
</evidence>
<name>A0ABU6DLJ5_9BACL</name>
<comment type="cofactor">
    <cofactor evidence="2 11">
        <name>NAD(+)</name>
        <dbReference type="ChEBI" id="CHEBI:57540"/>
    </cofactor>
</comment>
<dbReference type="Gene3D" id="3.90.25.10">
    <property type="entry name" value="UDP-galactose 4-epimerase, domain 1"/>
    <property type="match status" value="1"/>
</dbReference>
<keyword evidence="10 11" id="KW-0119">Carbohydrate metabolism</keyword>
<evidence type="ECO:0000256" key="1">
    <source>
        <dbReference type="ARBA" id="ARBA00000083"/>
    </source>
</evidence>
<evidence type="ECO:0000256" key="2">
    <source>
        <dbReference type="ARBA" id="ARBA00001911"/>
    </source>
</evidence>
<evidence type="ECO:0000256" key="6">
    <source>
        <dbReference type="ARBA" id="ARBA00018569"/>
    </source>
</evidence>
<keyword evidence="9 11" id="KW-0413">Isomerase</keyword>
<dbReference type="PANTHER" id="PTHR43725:SF53">
    <property type="entry name" value="UDP-ARABINOSE 4-EPIMERASE 1"/>
    <property type="match status" value="1"/>
</dbReference>
<comment type="similarity">
    <text evidence="4 11">Belongs to the NAD(P)-dependent epimerase/dehydratase family.</text>
</comment>
<dbReference type="PANTHER" id="PTHR43725">
    <property type="entry name" value="UDP-GLUCOSE 4-EPIMERASE"/>
    <property type="match status" value="1"/>
</dbReference>
<dbReference type="Gene3D" id="3.40.50.720">
    <property type="entry name" value="NAD(P)-binding Rossmann-like Domain"/>
    <property type="match status" value="1"/>
</dbReference>
<evidence type="ECO:0000256" key="10">
    <source>
        <dbReference type="ARBA" id="ARBA00023277"/>
    </source>
</evidence>
<dbReference type="InterPro" id="IPR036291">
    <property type="entry name" value="NAD(P)-bd_dom_sf"/>
</dbReference>
<organism evidence="13 14">
    <name type="scientific">Paenibacillus chondroitinus</name>
    <dbReference type="NCBI Taxonomy" id="59842"/>
    <lineage>
        <taxon>Bacteria</taxon>
        <taxon>Bacillati</taxon>
        <taxon>Bacillota</taxon>
        <taxon>Bacilli</taxon>
        <taxon>Bacillales</taxon>
        <taxon>Paenibacillaceae</taxon>
        <taxon>Paenibacillus</taxon>
    </lineage>
</organism>
<dbReference type="EMBL" id="JAROBY010000081">
    <property type="protein sequence ID" value="MEB4798657.1"/>
    <property type="molecule type" value="Genomic_DNA"/>
</dbReference>
<evidence type="ECO:0000256" key="7">
    <source>
        <dbReference type="ARBA" id="ARBA00023027"/>
    </source>
</evidence>
<keyword evidence="14" id="KW-1185">Reference proteome</keyword>
<dbReference type="RefSeq" id="WP_127456793.1">
    <property type="nucleotide sequence ID" value="NZ_JAROBY010000081.1"/>
</dbReference>
<protein>
    <recommendedName>
        <fullName evidence="6 11">UDP-glucose 4-epimerase</fullName>
        <ecNumber evidence="5 11">5.1.3.2</ecNumber>
    </recommendedName>
</protein>
<dbReference type="EC" id="5.1.3.2" evidence="5 11"/>
<comment type="pathway">
    <text evidence="3 11">Carbohydrate metabolism; galactose metabolism.</text>
</comment>
<comment type="catalytic activity">
    <reaction evidence="1 11">
        <text>UDP-alpha-D-glucose = UDP-alpha-D-galactose</text>
        <dbReference type="Rhea" id="RHEA:22168"/>
        <dbReference type="ChEBI" id="CHEBI:58885"/>
        <dbReference type="ChEBI" id="CHEBI:66914"/>
        <dbReference type="EC" id="5.1.3.2"/>
    </reaction>
</comment>
<proteinExistence type="inferred from homology"/>
<accession>A0ABU6DLJ5</accession>
<keyword evidence="8" id="KW-0299">Galactose metabolism</keyword>
<dbReference type="SUPFAM" id="SSF51735">
    <property type="entry name" value="NAD(P)-binding Rossmann-fold domains"/>
    <property type="match status" value="1"/>
</dbReference>
<evidence type="ECO:0000256" key="8">
    <source>
        <dbReference type="ARBA" id="ARBA00023144"/>
    </source>
</evidence>
<evidence type="ECO:0000259" key="12">
    <source>
        <dbReference type="Pfam" id="PF01370"/>
    </source>
</evidence>
<evidence type="ECO:0000313" key="13">
    <source>
        <dbReference type="EMBL" id="MEB4798657.1"/>
    </source>
</evidence>